<keyword evidence="3" id="KW-1185">Reference proteome</keyword>
<name>A0A7J8GB24_ROUAE</name>
<accession>A0A7J8GB24</accession>
<dbReference type="AlphaFoldDB" id="A0A7J8GB24"/>
<dbReference type="EMBL" id="JACASE010000006">
    <property type="protein sequence ID" value="KAF6457177.1"/>
    <property type="molecule type" value="Genomic_DNA"/>
</dbReference>
<organism evidence="2 3">
    <name type="scientific">Rousettus aegyptiacus</name>
    <name type="common">Egyptian fruit bat</name>
    <name type="synonym">Pteropus aegyptiacus</name>
    <dbReference type="NCBI Taxonomy" id="9407"/>
    <lineage>
        <taxon>Eukaryota</taxon>
        <taxon>Metazoa</taxon>
        <taxon>Chordata</taxon>
        <taxon>Craniata</taxon>
        <taxon>Vertebrata</taxon>
        <taxon>Euteleostomi</taxon>
        <taxon>Mammalia</taxon>
        <taxon>Eutheria</taxon>
        <taxon>Laurasiatheria</taxon>
        <taxon>Chiroptera</taxon>
        <taxon>Yinpterochiroptera</taxon>
        <taxon>Pteropodoidea</taxon>
        <taxon>Pteropodidae</taxon>
        <taxon>Rousettinae</taxon>
        <taxon>Rousettus</taxon>
    </lineage>
</organism>
<protein>
    <submittedName>
        <fullName evidence="2">Uncharacterized protein</fullName>
    </submittedName>
</protein>
<feature type="compositionally biased region" description="Low complexity" evidence="1">
    <location>
        <begin position="234"/>
        <end position="244"/>
    </location>
</feature>
<gene>
    <name evidence="2" type="ORF">HJG63_011710</name>
</gene>
<feature type="region of interest" description="Disordered" evidence="1">
    <location>
        <begin position="225"/>
        <end position="251"/>
    </location>
</feature>
<reference evidence="2 3" key="1">
    <citation type="journal article" date="2020" name="Nature">
        <title>Six reference-quality genomes reveal evolution of bat adaptations.</title>
        <authorList>
            <person name="Jebb D."/>
            <person name="Huang Z."/>
            <person name="Pippel M."/>
            <person name="Hughes G.M."/>
            <person name="Lavrichenko K."/>
            <person name="Devanna P."/>
            <person name="Winkler S."/>
            <person name="Jermiin L.S."/>
            <person name="Skirmuntt E.C."/>
            <person name="Katzourakis A."/>
            <person name="Burkitt-Gray L."/>
            <person name="Ray D.A."/>
            <person name="Sullivan K.A.M."/>
            <person name="Roscito J.G."/>
            <person name="Kirilenko B.M."/>
            <person name="Davalos L.M."/>
            <person name="Corthals A.P."/>
            <person name="Power M.L."/>
            <person name="Jones G."/>
            <person name="Ransome R.D."/>
            <person name="Dechmann D.K.N."/>
            <person name="Locatelli A.G."/>
            <person name="Puechmaille S.J."/>
            <person name="Fedrigo O."/>
            <person name="Jarvis E.D."/>
            <person name="Hiller M."/>
            <person name="Vernes S.C."/>
            <person name="Myers E.W."/>
            <person name="Teeling E.C."/>
        </authorList>
    </citation>
    <scope>NUCLEOTIDE SEQUENCE [LARGE SCALE GENOMIC DNA]</scope>
    <source>
        <strain evidence="2">MRouAeg1</strain>
        <tissue evidence="2">Muscle</tissue>
    </source>
</reference>
<sequence>MFPLSCGRTVTASFAAQVTHCWQSVSYPADWTSDGTSICPLVPGNVREGCWPGQVLGCPLPSSDNVPTRLFIFTFSTALEAENLTQRSRGGVGDRIAGVSFSPLLSFHYCDSNAAWATEKKVGCQKIKCLIRRFGLYLQGSHLQVKCQGGGAHGGQRAMEVTCSHGTERGDSPGPGWHCPRLPCGYRTRVSAIILVSVHDDGVPREQLETSSPFLPFSRSINIESIANPPPPSQTSSPLPNSSSSKDEIEPCHSGNPFPLALSCESLWSCVSSL</sequence>
<comment type="caution">
    <text evidence="2">The sequence shown here is derived from an EMBL/GenBank/DDBJ whole genome shotgun (WGS) entry which is preliminary data.</text>
</comment>
<proteinExistence type="predicted"/>
<evidence type="ECO:0000256" key="1">
    <source>
        <dbReference type="SAM" id="MobiDB-lite"/>
    </source>
</evidence>
<evidence type="ECO:0000313" key="3">
    <source>
        <dbReference type="Proteomes" id="UP000593571"/>
    </source>
</evidence>
<dbReference type="Proteomes" id="UP000593571">
    <property type="component" value="Unassembled WGS sequence"/>
</dbReference>
<evidence type="ECO:0000313" key="2">
    <source>
        <dbReference type="EMBL" id="KAF6457177.1"/>
    </source>
</evidence>